<dbReference type="SMART" id="SM00220">
    <property type="entry name" value="S_TKc"/>
    <property type="match status" value="1"/>
</dbReference>
<dbReference type="GO" id="GO:0034501">
    <property type="term" value="P:protein localization to kinetochore"/>
    <property type="evidence" value="ECO:0007669"/>
    <property type="project" value="TreeGrafter"/>
</dbReference>
<keyword evidence="10" id="KW-1185">Reference proteome</keyword>
<dbReference type="PROSITE" id="PS00107">
    <property type="entry name" value="PROTEIN_KINASE_ATP"/>
    <property type="match status" value="1"/>
</dbReference>
<dbReference type="InterPro" id="IPR011009">
    <property type="entry name" value="Kinase-like_dom_sf"/>
</dbReference>
<dbReference type="InterPro" id="IPR000719">
    <property type="entry name" value="Prot_kinase_dom"/>
</dbReference>
<dbReference type="PROSITE" id="PS50011">
    <property type="entry name" value="PROTEIN_KINASE_DOM"/>
    <property type="match status" value="1"/>
</dbReference>
<dbReference type="GO" id="GO:0098813">
    <property type="term" value="P:nuclear chromosome segregation"/>
    <property type="evidence" value="ECO:0007669"/>
    <property type="project" value="UniProtKB-ARBA"/>
</dbReference>
<dbReference type="Gene3D" id="3.30.200.20">
    <property type="entry name" value="Phosphorylase Kinase, domain 1"/>
    <property type="match status" value="1"/>
</dbReference>
<evidence type="ECO:0000256" key="3">
    <source>
        <dbReference type="ARBA" id="ARBA00022741"/>
    </source>
</evidence>
<accession>A0A8K0JMM7</accession>
<organism evidence="9 10">
    <name type="scientific">Filobasidium floriforme</name>
    <dbReference type="NCBI Taxonomy" id="5210"/>
    <lineage>
        <taxon>Eukaryota</taxon>
        <taxon>Fungi</taxon>
        <taxon>Dikarya</taxon>
        <taxon>Basidiomycota</taxon>
        <taxon>Agaricomycotina</taxon>
        <taxon>Tremellomycetes</taxon>
        <taxon>Filobasidiales</taxon>
        <taxon>Filobasidiaceae</taxon>
        <taxon>Filobasidium</taxon>
    </lineage>
</organism>
<feature type="compositionally biased region" description="Low complexity" evidence="7">
    <location>
        <begin position="359"/>
        <end position="375"/>
    </location>
</feature>
<dbReference type="GO" id="GO:0005634">
    <property type="term" value="C:nucleus"/>
    <property type="evidence" value="ECO:0007669"/>
    <property type="project" value="TreeGrafter"/>
</dbReference>
<dbReference type="GO" id="GO:0004712">
    <property type="term" value="F:protein serine/threonine/tyrosine kinase activity"/>
    <property type="evidence" value="ECO:0007669"/>
    <property type="project" value="TreeGrafter"/>
</dbReference>
<dbReference type="InterPro" id="IPR027084">
    <property type="entry name" value="Mps1_cat"/>
</dbReference>
<keyword evidence="4" id="KW-0418">Kinase</keyword>
<evidence type="ECO:0000256" key="7">
    <source>
        <dbReference type="SAM" id="MobiDB-lite"/>
    </source>
</evidence>
<feature type="region of interest" description="Disordered" evidence="7">
    <location>
        <begin position="444"/>
        <end position="478"/>
    </location>
</feature>
<dbReference type="PANTHER" id="PTHR22974">
    <property type="entry name" value="MIXED LINEAGE PROTEIN KINASE"/>
    <property type="match status" value="1"/>
</dbReference>
<feature type="compositionally biased region" description="Basic and acidic residues" evidence="7">
    <location>
        <begin position="79"/>
        <end position="90"/>
    </location>
</feature>
<dbReference type="PROSITE" id="PS00108">
    <property type="entry name" value="PROTEIN_KINASE_ST"/>
    <property type="match status" value="1"/>
</dbReference>
<dbReference type="GO" id="GO:0007094">
    <property type="term" value="P:mitotic spindle assembly checkpoint signaling"/>
    <property type="evidence" value="ECO:0007669"/>
    <property type="project" value="TreeGrafter"/>
</dbReference>
<feature type="compositionally biased region" description="Polar residues" evidence="7">
    <location>
        <begin position="37"/>
        <end position="46"/>
    </location>
</feature>
<proteinExistence type="predicted"/>
<dbReference type="SUPFAM" id="SSF56112">
    <property type="entry name" value="Protein kinase-like (PK-like)"/>
    <property type="match status" value="1"/>
</dbReference>
<keyword evidence="5 6" id="KW-0067">ATP-binding</keyword>
<evidence type="ECO:0000256" key="2">
    <source>
        <dbReference type="ARBA" id="ARBA00022679"/>
    </source>
</evidence>
<dbReference type="PANTHER" id="PTHR22974:SF21">
    <property type="entry name" value="DUAL SPECIFICITY PROTEIN KINASE TTK"/>
    <property type="match status" value="1"/>
</dbReference>
<dbReference type="InterPro" id="IPR017441">
    <property type="entry name" value="Protein_kinase_ATP_BS"/>
</dbReference>
<feature type="region of interest" description="Disordered" evidence="7">
    <location>
        <begin position="229"/>
        <end position="430"/>
    </location>
</feature>
<dbReference type="AlphaFoldDB" id="A0A8K0JMM7"/>
<evidence type="ECO:0000313" key="10">
    <source>
        <dbReference type="Proteomes" id="UP000812966"/>
    </source>
</evidence>
<protein>
    <recommendedName>
        <fullName evidence="8">Protein kinase domain-containing protein</fullName>
    </recommendedName>
</protein>
<comment type="caution">
    <text evidence="9">The sequence shown here is derived from an EMBL/GenBank/DDBJ whole genome shotgun (WGS) entry which is preliminary data.</text>
</comment>
<dbReference type="GO" id="GO:0033316">
    <property type="term" value="P:meiotic spindle assembly checkpoint signaling"/>
    <property type="evidence" value="ECO:0007669"/>
    <property type="project" value="TreeGrafter"/>
</dbReference>
<dbReference type="InterPro" id="IPR008271">
    <property type="entry name" value="Ser/Thr_kinase_AS"/>
</dbReference>
<feature type="compositionally biased region" description="Low complexity" evidence="7">
    <location>
        <begin position="236"/>
        <end position="247"/>
    </location>
</feature>
<dbReference type="GO" id="GO:0005524">
    <property type="term" value="F:ATP binding"/>
    <property type="evidence" value="ECO:0007669"/>
    <property type="project" value="UniProtKB-UniRule"/>
</dbReference>
<evidence type="ECO:0000259" key="8">
    <source>
        <dbReference type="PROSITE" id="PS50011"/>
    </source>
</evidence>
<feature type="compositionally biased region" description="Low complexity" evidence="7">
    <location>
        <begin position="106"/>
        <end position="129"/>
    </location>
</feature>
<reference evidence="9" key="1">
    <citation type="submission" date="2020-04" db="EMBL/GenBank/DDBJ databases">
        <title>Analysis of mating type loci in Filobasidium floriforme.</title>
        <authorList>
            <person name="Nowrousian M."/>
        </authorList>
    </citation>
    <scope>NUCLEOTIDE SEQUENCE</scope>
    <source>
        <strain evidence="9">CBS 6242</strain>
    </source>
</reference>
<evidence type="ECO:0000313" key="9">
    <source>
        <dbReference type="EMBL" id="KAG7548917.1"/>
    </source>
</evidence>
<dbReference type="GO" id="GO:0000776">
    <property type="term" value="C:kinetochore"/>
    <property type="evidence" value="ECO:0007669"/>
    <property type="project" value="TreeGrafter"/>
</dbReference>
<feature type="compositionally biased region" description="Basic and acidic residues" evidence="7">
    <location>
        <begin position="407"/>
        <end position="418"/>
    </location>
</feature>
<gene>
    <name evidence="9" type="ORF">FFLO_03209</name>
</gene>
<dbReference type="CDD" id="cd14131">
    <property type="entry name" value="PKc_Mps1"/>
    <property type="match status" value="1"/>
</dbReference>
<evidence type="ECO:0000256" key="6">
    <source>
        <dbReference type="PROSITE-ProRule" id="PRU10141"/>
    </source>
</evidence>
<feature type="region of interest" description="Disordered" evidence="7">
    <location>
        <begin position="34"/>
        <end position="173"/>
    </location>
</feature>
<dbReference type="FunFam" id="3.30.200.20:FF:000131">
    <property type="entry name" value="Dual specificity protein kinase TTK"/>
    <property type="match status" value="1"/>
</dbReference>
<feature type="domain" description="Protein kinase" evidence="8">
    <location>
        <begin position="637"/>
        <end position="927"/>
    </location>
</feature>
<name>A0A8K0JMM7_9TREE</name>
<dbReference type="EMBL" id="JABELV010000057">
    <property type="protein sequence ID" value="KAG7548917.1"/>
    <property type="molecule type" value="Genomic_DNA"/>
</dbReference>
<evidence type="ECO:0000256" key="5">
    <source>
        <dbReference type="ARBA" id="ARBA00022840"/>
    </source>
</evidence>
<evidence type="ECO:0000256" key="1">
    <source>
        <dbReference type="ARBA" id="ARBA00022527"/>
    </source>
</evidence>
<dbReference type="Gene3D" id="1.10.510.10">
    <property type="entry name" value="Transferase(Phosphotransferase) domain 1"/>
    <property type="match status" value="1"/>
</dbReference>
<evidence type="ECO:0000256" key="4">
    <source>
        <dbReference type="ARBA" id="ARBA00022777"/>
    </source>
</evidence>
<dbReference type="Proteomes" id="UP000812966">
    <property type="component" value="Unassembled WGS sequence"/>
</dbReference>
<dbReference type="FunFam" id="1.10.510.10:FF:000224">
    <property type="entry name" value="serine/threonine-protein kinase mph1 isoform X1"/>
    <property type="match status" value="1"/>
</dbReference>
<feature type="binding site" evidence="6">
    <location>
        <position position="666"/>
    </location>
    <ligand>
        <name>ATP</name>
        <dbReference type="ChEBI" id="CHEBI:30616"/>
    </ligand>
</feature>
<keyword evidence="3 6" id="KW-0547">Nucleotide-binding</keyword>
<dbReference type="Pfam" id="PF00069">
    <property type="entry name" value="Pkinase"/>
    <property type="match status" value="1"/>
</dbReference>
<keyword evidence="2" id="KW-0808">Transferase</keyword>
<keyword evidence="1" id="KW-0723">Serine/threonine-protein kinase</keyword>
<dbReference type="GO" id="GO:0004674">
    <property type="term" value="F:protein serine/threonine kinase activity"/>
    <property type="evidence" value="ECO:0007669"/>
    <property type="project" value="UniProtKB-KW"/>
</dbReference>
<feature type="compositionally biased region" description="Polar residues" evidence="7">
    <location>
        <begin position="259"/>
        <end position="271"/>
    </location>
</feature>
<sequence length="998" mass="107780">MELDARFATPRRKKVGGNMSAVNAFLMECAASPDSPFPSTTISAASRQMAPLPRSRRASDGEVVDEEIDVLHTPPALARKGDLLKEDARTHGPTPPSNGSLYSNASHGSYNSVSSKSSNLLTDSSTLASGGSTARTPDTGGQGTEGGHDLGRKMYGSGLGRGSSSRAFNRTASAPVGKTVSHMKDYEGKMLVKEDVVEIVGKQSPSIELSSRDESGNISTTVTLSAAATRPTLHHTSSASSFTSNSTTDKDKADAYKTPNLTSRYRTAGSTDRQKLLSRSTLKDFGGPIKRPKAVLSSEEGDAEHQDVPSLPSLSEGRDSKRPETLLPGLRSTTPHGDPPSLASVSMPSLRPSPPPSATPLGSISSFAPAESSSSARHRMSPPRRMLDSIPDTIPEAVETPPLQRESYLDGHQSDARTSHIRSASVSPEVDGGLRAASSIVARHRHSPSVPVGTSYGDHEKENRLPPGQTAGKALNGSAPLQTPVAQHLLREVDGRRSRTPEPDQRHFARETSMHNIDVSRSSTLRAEQMEMPMASGSSITPRPTNNYIQPQPETQEMQLNHPDPYGAAHSVVPMYMTPAQTGPIRQPQATEYGALQANRTAPAVPPQNYYTEMAAATPASTLPPGRKGLIFNGKEYERISLLGKGGSSKVYSVLEPGNRKIFALKRVQLDRSDPETITNYLNEIDLLKRLSGHDRIIQLIDHSISYTPSGRPKILQMMMELGETDFAALLENQREKPLNMNFVALYWQQMLEAVQAVHDQNVVHTDLKPANFVLVKGKLKIIDFGIAKAIANDTVNIHRDTQIGTVNYMSPEAILKMSNAKVHKLSFSSDVWSLGCILYQMIYGSPPFQGVTGGPLVKMQVIGSGAFDIPYPASVTAARKHSEEPASPGAAPVVIPSEAIDTIQSCLAHRREDRLAIPALLEHVFLKPQPGGSTSSPVRLPPDWSAISKQNMTQLVKYVISSAGQRQCQELGEEGLANFLFQDLRRNINLEALGLRK</sequence>